<feature type="transmembrane region" description="Helical" evidence="7">
    <location>
        <begin position="210"/>
        <end position="232"/>
    </location>
</feature>
<feature type="transmembrane region" description="Helical" evidence="7">
    <location>
        <begin position="110"/>
        <end position="131"/>
    </location>
</feature>
<evidence type="ECO:0000313" key="10">
    <source>
        <dbReference type="Proteomes" id="UP000192569"/>
    </source>
</evidence>
<dbReference type="CDD" id="cd06261">
    <property type="entry name" value="TM_PBP2"/>
    <property type="match status" value="1"/>
</dbReference>
<feature type="transmembrane region" description="Helical" evidence="7">
    <location>
        <begin position="66"/>
        <end position="90"/>
    </location>
</feature>
<dbReference type="GO" id="GO:0055085">
    <property type="term" value="P:transmembrane transport"/>
    <property type="evidence" value="ECO:0007669"/>
    <property type="project" value="InterPro"/>
</dbReference>
<gene>
    <name evidence="9" type="ORF">SAMN00808754_2845</name>
</gene>
<dbReference type="RefSeq" id="WP_084666534.1">
    <property type="nucleotide sequence ID" value="NZ_LT838272.1"/>
</dbReference>
<dbReference type="InterPro" id="IPR035906">
    <property type="entry name" value="MetI-like_sf"/>
</dbReference>
<evidence type="ECO:0000256" key="1">
    <source>
        <dbReference type="ARBA" id="ARBA00004651"/>
    </source>
</evidence>
<feature type="transmembrane region" description="Helical" evidence="7">
    <location>
        <begin position="184"/>
        <end position="203"/>
    </location>
</feature>
<dbReference type="OrthoDB" id="9796361at2"/>
<dbReference type="AlphaFoldDB" id="A0A1W1W1E6"/>
<keyword evidence="2 7" id="KW-0813">Transport</keyword>
<feature type="domain" description="ABC transmembrane type-1" evidence="8">
    <location>
        <begin position="62"/>
        <end position="261"/>
    </location>
</feature>
<dbReference type="STRING" id="698762.SAMN00808754_2845"/>
<keyword evidence="10" id="KW-1185">Reference proteome</keyword>
<dbReference type="EMBL" id="LT838272">
    <property type="protein sequence ID" value="SMB99310.1"/>
    <property type="molecule type" value="Genomic_DNA"/>
</dbReference>
<protein>
    <submittedName>
        <fullName evidence="9">NitT/TauT family transport system permease protein</fullName>
    </submittedName>
</protein>
<comment type="subcellular location">
    <subcellularLocation>
        <location evidence="1 7">Cell membrane</location>
        <topology evidence="1 7">Multi-pass membrane protein</topology>
    </subcellularLocation>
</comment>
<organism evidence="9 10">
    <name type="scientific">Thermanaeromonas toyohensis ToBE</name>
    <dbReference type="NCBI Taxonomy" id="698762"/>
    <lineage>
        <taxon>Bacteria</taxon>
        <taxon>Bacillati</taxon>
        <taxon>Bacillota</taxon>
        <taxon>Clostridia</taxon>
        <taxon>Neomoorellales</taxon>
        <taxon>Neomoorellaceae</taxon>
        <taxon>Thermanaeromonas</taxon>
    </lineage>
</organism>
<feature type="transmembrane region" description="Helical" evidence="7">
    <location>
        <begin position="143"/>
        <end position="164"/>
    </location>
</feature>
<dbReference type="GO" id="GO:0005886">
    <property type="term" value="C:plasma membrane"/>
    <property type="evidence" value="ECO:0007669"/>
    <property type="project" value="UniProtKB-SubCell"/>
</dbReference>
<evidence type="ECO:0000256" key="2">
    <source>
        <dbReference type="ARBA" id="ARBA00022448"/>
    </source>
</evidence>
<name>A0A1W1W1E6_9FIRM</name>
<evidence type="ECO:0000259" key="8">
    <source>
        <dbReference type="PROSITE" id="PS50928"/>
    </source>
</evidence>
<keyword evidence="3" id="KW-1003">Cell membrane</keyword>
<evidence type="ECO:0000256" key="5">
    <source>
        <dbReference type="ARBA" id="ARBA00022989"/>
    </source>
</evidence>
<evidence type="ECO:0000313" key="9">
    <source>
        <dbReference type="EMBL" id="SMB99310.1"/>
    </source>
</evidence>
<dbReference type="InterPro" id="IPR000515">
    <property type="entry name" value="MetI-like"/>
</dbReference>
<dbReference type="Proteomes" id="UP000192569">
    <property type="component" value="Chromosome I"/>
</dbReference>
<dbReference type="Pfam" id="PF00528">
    <property type="entry name" value="BPD_transp_1"/>
    <property type="match status" value="1"/>
</dbReference>
<feature type="transmembrane region" description="Helical" evidence="7">
    <location>
        <begin position="12"/>
        <end position="29"/>
    </location>
</feature>
<evidence type="ECO:0000256" key="7">
    <source>
        <dbReference type="RuleBase" id="RU363032"/>
    </source>
</evidence>
<comment type="similarity">
    <text evidence="7">Belongs to the binding-protein-dependent transport system permease family.</text>
</comment>
<dbReference type="PANTHER" id="PTHR30151:SF0">
    <property type="entry name" value="ABC TRANSPORTER PERMEASE PROTEIN MJ0413-RELATED"/>
    <property type="match status" value="1"/>
</dbReference>
<proteinExistence type="inferred from homology"/>
<evidence type="ECO:0000256" key="6">
    <source>
        <dbReference type="ARBA" id="ARBA00023136"/>
    </source>
</evidence>
<evidence type="ECO:0000256" key="4">
    <source>
        <dbReference type="ARBA" id="ARBA00022692"/>
    </source>
</evidence>
<sequence>MRIRWSKIFSSLLLPFLVVMLWEMGAIYLEKPSVLPRVGQVLVILVHPFAKVLTNTSLFDNICVSLARVMMGFTLAVVIAVPLGVFMGRFSWVKDIVEPLVELLRPVPPLAWVPLILAWTGIISIAEILSLPAGNMIWGNMQLSMLIIIIIGVFFPVLLNTIHGVQSVSPLIIGAAQTEGATEIALLLKIIVPLAFPSILTGIRIGLGIGWMCVVAAEMLPGSTAGLGYLIWYAHELLRTDVALAGIIIIGLIGTAFDKIFHLIEHRCFSWVE</sequence>
<feature type="transmembrane region" description="Helical" evidence="7">
    <location>
        <begin position="238"/>
        <end position="257"/>
    </location>
</feature>
<dbReference type="SUPFAM" id="SSF161098">
    <property type="entry name" value="MetI-like"/>
    <property type="match status" value="1"/>
</dbReference>
<feature type="transmembrane region" description="Helical" evidence="7">
    <location>
        <begin position="35"/>
        <end position="54"/>
    </location>
</feature>
<dbReference type="Gene3D" id="1.10.3720.10">
    <property type="entry name" value="MetI-like"/>
    <property type="match status" value="1"/>
</dbReference>
<keyword evidence="5 7" id="KW-1133">Transmembrane helix</keyword>
<keyword evidence="4 7" id="KW-0812">Transmembrane</keyword>
<dbReference type="PANTHER" id="PTHR30151">
    <property type="entry name" value="ALKANE SULFONATE ABC TRANSPORTER-RELATED, MEMBRANE SUBUNIT"/>
    <property type="match status" value="1"/>
</dbReference>
<keyword evidence="6 7" id="KW-0472">Membrane</keyword>
<dbReference type="PROSITE" id="PS50928">
    <property type="entry name" value="ABC_TM1"/>
    <property type="match status" value="1"/>
</dbReference>
<reference evidence="9 10" key="1">
    <citation type="submission" date="2017-04" db="EMBL/GenBank/DDBJ databases">
        <authorList>
            <person name="Afonso C.L."/>
            <person name="Miller P.J."/>
            <person name="Scott M.A."/>
            <person name="Spackman E."/>
            <person name="Goraichik I."/>
            <person name="Dimitrov K.M."/>
            <person name="Suarez D.L."/>
            <person name="Swayne D.E."/>
        </authorList>
    </citation>
    <scope>NUCLEOTIDE SEQUENCE [LARGE SCALE GENOMIC DNA]</scope>
    <source>
        <strain evidence="9 10">ToBE</strain>
    </source>
</reference>
<accession>A0A1W1W1E6</accession>
<evidence type="ECO:0000256" key="3">
    <source>
        <dbReference type="ARBA" id="ARBA00022475"/>
    </source>
</evidence>